<protein>
    <submittedName>
        <fullName evidence="2">Uncharacterized protein</fullName>
    </submittedName>
</protein>
<evidence type="ECO:0000313" key="3">
    <source>
        <dbReference type="Proteomes" id="UP000708148"/>
    </source>
</evidence>
<reference evidence="2" key="1">
    <citation type="submission" date="2020-12" db="EMBL/GenBank/DDBJ databases">
        <authorList>
            <person name="Iha C."/>
        </authorList>
    </citation>
    <scope>NUCLEOTIDE SEQUENCE</scope>
</reference>
<dbReference type="AlphaFoldDB" id="A0A8S1IZA0"/>
<proteinExistence type="predicted"/>
<sequence>MAEMVNEMGDVSMRFSSVSDDKAEVSEIKDYTAQPHGSPPVNKDGDIPLCVFPSAESLLETLRRSCTPTAHESGGIQAAPPVPRAPPAPVDVWQGQPVLSEEHKRLLKRLFTVDKEGSMEPGQMDVQMDVVPVSCPVEFDPTRLEQHCEPSGGNVSLDGRPMFSGLADEMPESPFVSQVEAPPLPSPSDIPPLGPISPSGVQLSPIFSQVNLESLLSVMGSFTSSDLVDFINTSGIRMVDVSESNLPPPAPMDED</sequence>
<dbReference type="EMBL" id="CAJHUC010001179">
    <property type="protein sequence ID" value="CAD7700120.1"/>
    <property type="molecule type" value="Genomic_DNA"/>
</dbReference>
<feature type="compositionally biased region" description="Pro residues" evidence="1">
    <location>
        <begin position="182"/>
        <end position="195"/>
    </location>
</feature>
<evidence type="ECO:0000313" key="2">
    <source>
        <dbReference type="EMBL" id="CAD7700120.1"/>
    </source>
</evidence>
<gene>
    <name evidence="2" type="ORF">OSTQU699_LOCUS5479</name>
</gene>
<dbReference type="Proteomes" id="UP000708148">
    <property type="component" value="Unassembled WGS sequence"/>
</dbReference>
<comment type="caution">
    <text evidence="2">The sequence shown here is derived from an EMBL/GenBank/DDBJ whole genome shotgun (WGS) entry which is preliminary data.</text>
</comment>
<name>A0A8S1IZA0_9CHLO</name>
<feature type="region of interest" description="Disordered" evidence="1">
    <location>
        <begin position="176"/>
        <end position="197"/>
    </location>
</feature>
<organism evidence="2 3">
    <name type="scientific">Ostreobium quekettii</name>
    <dbReference type="NCBI Taxonomy" id="121088"/>
    <lineage>
        <taxon>Eukaryota</taxon>
        <taxon>Viridiplantae</taxon>
        <taxon>Chlorophyta</taxon>
        <taxon>core chlorophytes</taxon>
        <taxon>Ulvophyceae</taxon>
        <taxon>TCBD clade</taxon>
        <taxon>Bryopsidales</taxon>
        <taxon>Ostreobineae</taxon>
        <taxon>Ostreobiaceae</taxon>
        <taxon>Ostreobium</taxon>
    </lineage>
</organism>
<accession>A0A8S1IZA0</accession>
<keyword evidence="3" id="KW-1185">Reference proteome</keyword>
<evidence type="ECO:0000256" key="1">
    <source>
        <dbReference type="SAM" id="MobiDB-lite"/>
    </source>
</evidence>